<feature type="compositionally biased region" description="Acidic residues" evidence="1">
    <location>
        <begin position="39"/>
        <end position="50"/>
    </location>
</feature>
<reference evidence="2" key="2">
    <citation type="submission" date="2023-05" db="EMBL/GenBank/DDBJ databases">
        <authorList>
            <person name="Schelkunov M.I."/>
        </authorList>
    </citation>
    <scope>NUCLEOTIDE SEQUENCE</scope>
    <source>
        <strain evidence="2">Hsosn_3</strain>
        <tissue evidence="2">Leaf</tissue>
    </source>
</reference>
<dbReference type="PANTHER" id="PTHR33472:SF28">
    <property type="entry name" value="BROMO AND FHA DOMAIN-CONTAINING PROTEIN DDB_G0267958"/>
    <property type="match status" value="1"/>
</dbReference>
<proteinExistence type="predicted"/>
<evidence type="ECO:0000313" key="3">
    <source>
        <dbReference type="Proteomes" id="UP001237642"/>
    </source>
</evidence>
<dbReference type="PANTHER" id="PTHR33472">
    <property type="entry name" value="OS01G0106600 PROTEIN"/>
    <property type="match status" value="1"/>
</dbReference>
<keyword evidence="3" id="KW-1185">Reference proteome</keyword>
<organism evidence="2 3">
    <name type="scientific">Heracleum sosnowskyi</name>
    <dbReference type="NCBI Taxonomy" id="360622"/>
    <lineage>
        <taxon>Eukaryota</taxon>
        <taxon>Viridiplantae</taxon>
        <taxon>Streptophyta</taxon>
        <taxon>Embryophyta</taxon>
        <taxon>Tracheophyta</taxon>
        <taxon>Spermatophyta</taxon>
        <taxon>Magnoliopsida</taxon>
        <taxon>eudicotyledons</taxon>
        <taxon>Gunneridae</taxon>
        <taxon>Pentapetalae</taxon>
        <taxon>asterids</taxon>
        <taxon>campanulids</taxon>
        <taxon>Apiales</taxon>
        <taxon>Apiaceae</taxon>
        <taxon>Apioideae</taxon>
        <taxon>apioid superclade</taxon>
        <taxon>Tordylieae</taxon>
        <taxon>Tordyliinae</taxon>
        <taxon>Heracleum</taxon>
    </lineage>
</organism>
<dbReference type="AlphaFoldDB" id="A0AAD8MZK4"/>
<comment type="caution">
    <text evidence="2">The sequence shown here is derived from an EMBL/GenBank/DDBJ whole genome shotgun (WGS) entry which is preliminary data.</text>
</comment>
<feature type="compositionally biased region" description="Basic and acidic residues" evidence="1">
    <location>
        <begin position="118"/>
        <end position="127"/>
    </location>
</feature>
<protein>
    <submittedName>
        <fullName evidence="2">Auxin-induced protein 5NG4</fullName>
    </submittedName>
</protein>
<sequence length="162" mass="17911">MEGVNQKQMLDRETRDMISAINRRLQHLHKLQRGGDTSNNDDDDDDDDDDQGVRVITLAGSNVGATMRSELDDLDGDVEDDSEDDPFSALVNSNFQAINNSLMIDGSYNTNDPGVHLEIYEKQEAKTEQVTQKRGKKKEGGTKNKGSKSSKSEHHSEGNSGD</sequence>
<dbReference type="EMBL" id="JAUIZM010000004">
    <property type="protein sequence ID" value="KAK1390964.1"/>
    <property type="molecule type" value="Genomic_DNA"/>
</dbReference>
<name>A0AAD8MZK4_9APIA</name>
<dbReference type="Proteomes" id="UP001237642">
    <property type="component" value="Unassembled WGS sequence"/>
</dbReference>
<gene>
    <name evidence="2" type="ORF">POM88_019142</name>
</gene>
<reference evidence="2" key="1">
    <citation type="submission" date="2023-02" db="EMBL/GenBank/DDBJ databases">
        <title>Genome of toxic invasive species Heracleum sosnowskyi carries increased number of genes despite the absence of recent whole-genome duplications.</title>
        <authorList>
            <person name="Schelkunov M."/>
            <person name="Shtratnikova V."/>
            <person name="Makarenko M."/>
            <person name="Klepikova A."/>
            <person name="Omelchenko D."/>
            <person name="Novikova G."/>
            <person name="Obukhova E."/>
            <person name="Bogdanov V."/>
            <person name="Penin A."/>
            <person name="Logacheva M."/>
        </authorList>
    </citation>
    <scope>NUCLEOTIDE SEQUENCE</scope>
    <source>
        <strain evidence="2">Hsosn_3</strain>
        <tissue evidence="2">Leaf</tissue>
    </source>
</reference>
<feature type="compositionally biased region" description="Basic and acidic residues" evidence="1">
    <location>
        <begin position="150"/>
        <end position="162"/>
    </location>
</feature>
<feature type="compositionally biased region" description="Acidic residues" evidence="1">
    <location>
        <begin position="72"/>
        <end position="86"/>
    </location>
</feature>
<evidence type="ECO:0000313" key="2">
    <source>
        <dbReference type="EMBL" id="KAK1390964.1"/>
    </source>
</evidence>
<feature type="region of interest" description="Disordered" evidence="1">
    <location>
        <begin position="110"/>
        <end position="162"/>
    </location>
</feature>
<evidence type="ECO:0000256" key="1">
    <source>
        <dbReference type="SAM" id="MobiDB-lite"/>
    </source>
</evidence>
<feature type="region of interest" description="Disordered" evidence="1">
    <location>
        <begin position="29"/>
        <end position="88"/>
    </location>
</feature>
<accession>A0AAD8MZK4</accession>